<evidence type="ECO:0000256" key="2">
    <source>
        <dbReference type="ARBA" id="ARBA00023125"/>
    </source>
</evidence>
<dbReference type="SMART" id="SM00345">
    <property type="entry name" value="HTH_GNTR"/>
    <property type="match status" value="1"/>
</dbReference>
<dbReference type="Pfam" id="PF00392">
    <property type="entry name" value="GntR"/>
    <property type="match status" value="1"/>
</dbReference>
<dbReference type="InterPro" id="IPR036390">
    <property type="entry name" value="WH_DNA-bd_sf"/>
</dbReference>
<evidence type="ECO:0000313" key="5">
    <source>
        <dbReference type="EMBL" id="TLC98397.1"/>
    </source>
</evidence>
<proteinExistence type="predicted"/>
<protein>
    <submittedName>
        <fullName evidence="5">HTH-type transcriptional repressor YtrA</fullName>
    </submittedName>
</protein>
<dbReference type="PANTHER" id="PTHR38445">
    <property type="entry name" value="HTH-TYPE TRANSCRIPTIONAL REPRESSOR YTRA"/>
    <property type="match status" value="1"/>
</dbReference>
<keyword evidence="2" id="KW-0238">DNA-binding</keyword>
<dbReference type="GO" id="GO:0003700">
    <property type="term" value="F:DNA-binding transcription factor activity"/>
    <property type="evidence" value="ECO:0007669"/>
    <property type="project" value="InterPro"/>
</dbReference>
<dbReference type="Gene3D" id="1.10.10.10">
    <property type="entry name" value="Winged helix-like DNA-binding domain superfamily/Winged helix DNA-binding domain"/>
    <property type="match status" value="1"/>
</dbReference>
<dbReference type="CDD" id="cd07377">
    <property type="entry name" value="WHTH_GntR"/>
    <property type="match status" value="1"/>
</dbReference>
<dbReference type="STRING" id="180332.GCA_000797495_00665"/>
<dbReference type="Proteomes" id="UP000306509">
    <property type="component" value="Unassembled WGS sequence"/>
</dbReference>
<reference evidence="5 6" key="1">
    <citation type="journal article" date="2019" name="Anaerobe">
        <title>Detection of Robinsoniella peoriensis in multiple bone samples of a trauma patient.</title>
        <authorList>
            <person name="Schrottner P."/>
            <person name="Hartwich K."/>
            <person name="Bunk B."/>
            <person name="Schober I."/>
            <person name="Helbig S."/>
            <person name="Rudolph W.W."/>
            <person name="Gunzer F."/>
        </authorList>
    </citation>
    <scope>NUCLEOTIDE SEQUENCE [LARGE SCALE GENOMIC DNA]</scope>
    <source>
        <strain evidence="5 6">DSM 106044</strain>
    </source>
</reference>
<dbReference type="PANTHER" id="PTHR38445:SF7">
    <property type="entry name" value="GNTR-FAMILY TRANSCRIPTIONAL REGULATOR"/>
    <property type="match status" value="1"/>
</dbReference>
<evidence type="ECO:0000259" key="4">
    <source>
        <dbReference type="PROSITE" id="PS50949"/>
    </source>
</evidence>
<dbReference type="InterPro" id="IPR000524">
    <property type="entry name" value="Tscrpt_reg_HTH_GntR"/>
</dbReference>
<dbReference type="SUPFAM" id="SSF46785">
    <property type="entry name" value="Winged helix' DNA-binding domain"/>
    <property type="match status" value="1"/>
</dbReference>
<dbReference type="GO" id="GO:0003677">
    <property type="term" value="F:DNA binding"/>
    <property type="evidence" value="ECO:0007669"/>
    <property type="project" value="UniProtKB-KW"/>
</dbReference>
<keyword evidence="3" id="KW-0804">Transcription</keyword>
<evidence type="ECO:0000256" key="3">
    <source>
        <dbReference type="ARBA" id="ARBA00023163"/>
    </source>
</evidence>
<sequence>MEIMISHKSSKPIYEQIGSQIKDMILTGELKTGDMITSVRSLAKELGIGVLTVQKAYDRLQKEGIIETVVGKGTYITNHNSGGLEDQRNQILEVKAMELIALAKKYNIEQDSVIGLIKLLFDDSHID</sequence>
<feature type="domain" description="HTH gntR-type" evidence="4">
    <location>
        <begin position="11"/>
        <end position="79"/>
    </location>
</feature>
<dbReference type="EMBL" id="QGQD01000096">
    <property type="protein sequence ID" value="TLC98397.1"/>
    <property type="molecule type" value="Genomic_DNA"/>
</dbReference>
<organism evidence="5 6">
    <name type="scientific">Robinsoniella peoriensis</name>
    <dbReference type="NCBI Taxonomy" id="180332"/>
    <lineage>
        <taxon>Bacteria</taxon>
        <taxon>Bacillati</taxon>
        <taxon>Bacillota</taxon>
        <taxon>Clostridia</taxon>
        <taxon>Lachnospirales</taxon>
        <taxon>Lachnospiraceae</taxon>
        <taxon>Robinsoniella</taxon>
    </lineage>
</organism>
<keyword evidence="6" id="KW-1185">Reference proteome</keyword>
<dbReference type="AlphaFoldDB" id="A0A4V6HRB3"/>
<dbReference type="InterPro" id="IPR036388">
    <property type="entry name" value="WH-like_DNA-bd_sf"/>
</dbReference>
<keyword evidence="1" id="KW-0805">Transcription regulation</keyword>
<evidence type="ECO:0000256" key="1">
    <source>
        <dbReference type="ARBA" id="ARBA00023015"/>
    </source>
</evidence>
<gene>
    <name evidence="5" type="primary">ytrA_9</name>
    <name evidence="5" type="ORF">DSM106044_04735</name>
</gene>
<dbReference type="PROSITE" id="PS50949">
    <property type="entry name" value="HTH_GNTR"/>
    <property type="match status" value="1"/>
</dbReference>
<accession>A0A4V6HRB3</accession>
<comment type="caution">
    <text evidence="5">The sequence shown here is derived from an EMBL/GenBank/DDBJ whole genome shotgun (WGS) entry which is preliminary data.</text>
</comment>
<name>A0A4V6HRB3_9FIRM</name>
<evidence type="ECO:0000313" key="6">
    <source>
        <dbReference type="Proteomes" id="UP000306509"/>
    </source>
</evidence>